<dbReference type="AlphaFoldDB" id="A0A645H5B8"/>
<name>A0A645H5B8_9ZZZZ</name>
<evidence type="ECO:0000313" key="1">
    <source>
        <dbReference type="EMBL" id="MPN34195.1"/>
    </source>
</evidence>
<protein>
    <submittedName>
        <fullName evidence="1">Uncharacterized protein</fullName>
    </submittedName>
</protein>
<reference evidence="1" key="1">
    <citation type="submission" date="2019-08" db="EMBL/GenBank/DDBJ databases">
        <authorList>
            <person name="Kucharzyk K."/>
            <person name="Murdoch R.W."/>
            <person name="Higgins S."/>
            <person name="Loffler F."/>
        </authorList>
    </citation>
    <scope>NUCLEOTIDE SEQUENCE</scope>
</reference>
<dbReference type="EMBL" id="VSSQ01087109">
    <property type="protein sequence ID" value="MPN34195.1"/>
    <property type="molecule type" value="Genomic_DNA"/>
</dbReference>
<proteinExistence type="predicted"/>
<sequence>MLTTGLADLPQDHIHLLDVVDHAVYQAVSLLNQLHPFLGLTGGILNQMADLAGRRCALLRQLAYFPCHHGKPTAMLTGSRGFNSRIKRQNIGLECNGVNQVDDVRHAVRCFIDHPHFLRHLIHHLAIVLHNGRRPRRELRRFSGMFGRVFYRGGDLLH</sequence>
<accession>A0A645H5B8</accession>
<comment type="caution">
    <text evidence="1">The sequence shown here is derived from an EMBL/GenBank/DDBJ whole genome shotgun (WGS) entry which is preliminary data.</text>
</comment>
<gene>
    <name evidence="1" type="ORF">SDC9_181688</name>
</gene>
<organism evidence="1">
    <name type="scientific">bioreactor metagenome</name>
    <dbReference type="NCBI Taxonomy" id="1076179"/>
    <lineage>
        <taxon>unclassified sequences</taxon>
        <taxon>metagenomes</taxon>
        <taxon>ecological metagenomes</taxon>
    </lineage>
</organism>